<evidence type="ECO:0000313" key="1">
    <source>
        <dbReference type="EMBL" id="KMQ92646.1"/>
    </source>
</evidence>
<dbReference type="EMBL" id="LBMM01004265">
    <property type="protein sequence ID" value="KMQ92646.1"/>
    <property type="molecule type" value="Genomic_DNA"/>
</dbReference>
<dbReference type="GO" id="GO:0003964">
    <property type="term" value="F:RNA-directed DNA polymerase activity"/>
    <property type="evidence" value="ECO:0007669"/>
    <property type="project" value="UniProtKB-KW"/>
</dbReference>
<protein>
    <submittedName>
        <fullName evidence="1">Rna-directed dna polymerase from mobile element jockey-like protein</fullName>
    </submittedName>
</protein>
<evidence type="ECO:0000313" key="2">
    <source>
        <dbReference type="Proteomes" id="UP000036403"/>
    </source>
</evidence>
<proteinExistence type="predicted"/>
<dbReference type="PaxDb" id="67767-A0A0J7KQS7"/>
<keyword evidence="1" id="KW-0548">Nucleotidyltransferase</keyword>
<accession>A0A0J7KQS7</accession>
<keyword evidence="1" id="KW-0695">RNA-directed DNA polymerase</keyword>
<reference evidence="1 2" key="1">
    <citation type="submission" date="2015-04" db="EMBL/GenBank/DDBJ databases">
        <title>Lasius niger genome sequencing.</title>
        <authorList>
            <person name="Konorov E.A."/>
            <person name="Nikitin M.A."/>
            <person name="Kirill M.V."/>
            <person name="Chang P."/>
        </authorList>
    </citation>
    <scope>NUCLEOTIDE SEQUENCE [LARGE SCALE GENOMIC DNA]</scope>
    <source>
        <tissue evidence="1">Whole</tissue>
    </source>
</reference>
<gene>
    <name evidence="1" type="ORF">RF55_7339</name>
</gene>
<dbReference type="PANTHER" id="PTHR36688:SF2">
    <property type="entry name" value="ENDONUCLEASE_EXONUCLEASE_PHOSPHATASE DOMAIN-CONTAINING PROTEIN"/>
    <property type="match status" value="1"/>
</dbReference>
<dbReference type="STRING" id="67767.A0A0J7KQS7"/>
<dbReference type="AlphaFoldDB" id="A0A0J7KQS7"/>
<dbReference type="OrthoDB" id="2304183at2759"/>
<dbReference type="InterPro" id="IPR052560">
    <property type="entry name" value="RdDP_mobile_element"/>
</dbReference>
<keyword evidence="1" id="KW-0808">Transferase</keyword>
<dbReference type="PANTHER" id="PTHR36688">
    <property type="entry name" value="ENDO/EXONUCLEASE/PHOSPHATASE DOMAIN-CONTAINING PROTEIN"/>
    <property type="match status" value="1"/>
</dbReference>
<organism evidence="1 2">
    <name type="scientific">Lasius niger</name>
    <name type="common">Black garden ant</name>
    <dbReference type="NCBI Taxonomy" id="67767"/>
    <lineage>
        <taxon>Eukaryota</taxon>
        <taxon>Metazoa</taxon>
        <taxon>Ecdysozoa</taxon>
        <taxon>Arthropoda</taxon>
        <taxon>Hexapoda</taxon>
        <taxon>Insecta</taxon>
        <taxon>Pterygota</taxon>
        <taxon>Neoptera</taxon>
        <taxon>Endopterygota</taxon>
        <taxon>Hymenoptera</taxon>
        <taxon>Apocrita</taxon>
        <taxon>Aculeata</taxon>
        <taxon>Formicoidea</taxon>
        <taxon>Formicidae</taxon>
        <taxon>Formicinae</taxon>
        <taxon>Lasius</taxon>
        <taxon>Lasius</taxon>
    </lineage>
</organism>
<dbReference type="Proteomes" id="UP000036403">
    <property type="component" value="Unassembled WGS sequence"/>
</dbReference>
<sequence>MTRINSPHERASNIDLIFVSLPAIKLVTYKQLEDPWDSDHYPLLIEYKRGVECYRKRFNRLSTRGTDWDEYSKLVNSLHLETKNRCENEGRDITYANHVEIMYKAVNVATGRKEKQPLEKDNKNNNKVYKNNPVKWWDADCKKVIMERKQKLKTYLSDGSVSSFIEYKKSCAIVRRTVKTKKRECFKEFCNSINRWTGLSYVWKKVRILKNSFSRVTWNVWQTSDREKVVLQEVDKIAHPSVTPHNDHFVPYTYDTDEDTMNAEFSMAELNRAIGCVKRLSAPGRDGIDYEMIRRLPMEFRITLLEILNNIWITADIPNEWRMYQVHFIDKIGKKKLEPSKTSIMEFSKGGYVDSNMDMDFNGKVINNTPEVRFLRIIMDNQLKFENHISYVRGKMEKANDVVKYVNGVTRGPEINTALMLYKSLVRSVSDYGGFVYAPVTRAAEIKLERGQFLGLRTALGYRNSTPTNVIIAESKVTYIRNRASHLAKNFCTKIMKFGPDNIMKSIEELCINESLYCYKRPLRMKSVLVKAWNDVKRYSTMLGKGEGYPIWKMEYLALTNNMEVDLDYGAQYSCLEEKSFAMTELAFMAYGEQDKSLIDGVIEKYNMRSRPIIVYTDGSQLKERGKH</sequence>
<keyword evidence="2" id="KW-1185">Reference proteome</keyword>
<comment type="caution">
    <text evidence="1">The sequence shown here is derived from an EMBL/GenBank/DDBJ whole genome shotgun (WGS) entry which is preliminary data.</text>
</comment>
<name>A0A0J7KQS7_LASNI</name>